<evidence type="ECO:0000256" key="1">
    <source>
        <dbReference type="ARBA" id="ARBA00004651"/>
    </source>
</evidence>
<feature type="binding site" evidence="18">
    <location>
        <position position="75"/>
    </location>
    <ligand>
        <name>a divalent metal cation</name>
        <dbReference type="ChEBI" id="CHEBI:60240"/>
    </ligand>
</feature>
<keyword evidence="21" id="KW-1185">Reference proteome</keyword>
<evidence type="ECO:0000256" key="5">
    <source>
        <dbReference type="ARBA" id="ARBA00022679"/>
    </source>
</evidence>
<evidence type="ECO:0000256" key="16">
    <source>
        <dbReference type="PIRSR" id="PIRSR600829-2"/>
    </source>
</evidence>
<feature type="transmembrane region" description="Helical" evidence="19">
    <location>
        <begin position="95"/>
        <end position="116"/>
    </location>
</feature>
<dbReference type="GO" id="GO:0046872">
    <property type="term" value="F:metal ion binding"/>
    <property type="evidence" value="ECO:0007669"/>
    <property type="project" value="UniProtKB-KW"/>
</dbReference>
<keyword evidence="18" id="KW-0479">Metal-binding</keyword>
<evidence type="ECO:0000256" key="7">
    <source>
        <dbReference type="ARBA" id="ARBA00022741"/>
    </source>
</evidence>
<keyword evidence="18" id="KW-0460">Magnesium</keyword>
<evidence type="ECO:0000313" key="21">
    <source>
        <dbReference type="Proteomes" id="UP000281985"/>
    </source>
</evidence>
<keyword evidence="9 17" id="KW-0067">ATP-binding</keyword>
<evidence type="ECO:0000256" key="12">
    <source>
        <dbReference type="ARBA" id="ARBA00023136"/>
    </source>
</evidence>
<evidence type="ECO:0000256" key="6">
    <source>
        <dbReference type="ARBA" id="ARBA00022692"/>
    </source>
</evidence>
<evidence type="ECO:0000256" key="14">
    <source>
        <dbReference type="ARBA" id="ARBA00023264"/>
    </source>
</evidence>
<evidence type="ECO:0000256" key="18">
    <source>
        <dbReference type="PIRSR" id="PIRSR600829-4"/>
    </source>
</evidence>
<feature type="transmembrane region" description="Helical" evidence="19">
    <location>
        <begin position="32"/>
        <end position="49"/>
    </location>
</feature>
<accession>A0A3M0FY71</accession>
<keyword evidence="3" id="KW-1003">Cell membrane</keyword>
<dbReference type="GO" id="GO:0005524">
    <property type="term" value="F:ATP binding"/>
    <property type="evidence" value="ECO:0007669"/>
    <property type="project" value="UniProtKB-KW"/>
</dbReference>
<keyword evidence="10 19" id="KW-1133">Transmembrane helix</keyword>
<dbReference type="AlphaFoldDB" id="A0A3M0FY71"/>
<keyword evidence="12 19" id="KW-0472">Membrane</keyword>
<feature type="binding site" evidence="16">
    <location>
        <position position="68"/>
    </location>
    <ligand>
        <name>substrate</name>
    </ligand>
</feature>
<evidence type="ECO:0000256" key="9">
    <source>
        <dbReference type="ARBA" id="ARBA00022840"/>
    </source>
</evidence>
<dbReference type="CDD" id="cd14265">
    <property type="entry name" value="UDPK_IM_like"/>
    <property type="match status" value="1"/>
</dbReference>
<gene>
    <name evidence="20" type="ORF">EAX61_11095</name>
</gene>
<dbReference type="GO" id="GO:0008654">
    <property type="term" value="P:phospholipid biosynthetic process"/>
    <property type="evidence" value="ECO:0007669"/>
    <property type="project" value="UniProtKB-KW"/>
</dbReference>
<feature type="binding site" evidence="17">
    <location>
        <position position="15"/>
    </location>
    <ligand>
        <name>ATP</name>
        <dbReference type="ChEBI" id="CHEBI:30616"/>
    </ligand>
</feature>
<evidence type="ECO:0000256" key="8">
    <source>
        <dbReference type="ARBA" id="ARBA00022777"/>
    </source>
</evidence>
<evidence type="ECO:0000256" key="11">
    <source>
        <dbReference type="ARBA" id="ARBA00023098"/>
    </source>
</evidence>
<keyword evidence="8 20" id="KW-0418">Kinase</keyword>
<organism evidence="20 21">
    <name type="scientific">Dokdonia sinensis</name>
    <dbReference type="NCBI Taxonomy" id="2479847"/>
    <lineage>
        <taxon>Bacteria</taxon>
        <taxon>Pseudomonadati</taxon>
        <taxon>Bacteroidota</taxon>
        <taxon>Flavobacteriia</taxon>
        <taxon>Flavobacteriales</taxon>
        <taxon>Flavobacteriaceae</taxon>
        <taxon>Dokdonia</taxon>
    </lineage>
</organism>
<evidence type="ECO:0000256" key="4">
    <source>
        <dbReference type="ARBA" id="ARBA00022516"/>
    </source>
</evidence>
<keyword evidence="4" id="KW-0444">Lipid biosynthesis</keyword>
<evidence type="ECO:0000256" key="17">
    <source>
        <dbReference type="PIRSR" id="PIRSR600829-3"/>
    </source>
</evidence>
<dbReference type="GO" id="GO:0016301">
    <property type="term" value="F:kinase activity"/>
    <property type="evidence" value="ECO:0007669"/>
    <property type="project" value="UniProtKB-KW"/>
</dbReference>
<dbReference type="GO" id="GO:0005886">
    <property type="term" value="C:plasma membrane"/>
    <property type="evidence" value="ECO:0007669"/>
    <property type="project" value="UniProtKB-SubCell"/>
</dbReference>
<dbReference type="PANTHER" id="PTHR34299">
    <property type="entry name" value="DIACYLGLYCEROL KINASE"/>
    <property type="match status" value="1"/>
</dbReference>
<evidence type="ECO:0000313" key="20">
    <source>
        <dbReference type="EMBL" id="RMB57651.1"/>
    </source>
</evidence>
<proteinExistence type="inferred from homology"/>
<keyword evidence="5" id="KW-0808">Transferase</keyword>
<feature type="active site" description="Proton acceptor" evidence="15">
    <location>
        <position position="68"/>
    </location>
</feature>
<keyword evidence="14" id="KW-1208">Phospholipid metabolism</keyword>
<dbReference type="InterPro" id="IPR000829">
    <property type="entry name" value="DAGK"/>
</dbReference>
<dbReference type="Pfam" id="PF01219">
    <property type="entry name" value="DAGK_prokar"/>
    <property type="match status" value="1"/>
</dbReference>
<dbReference type="InterPro" id="IPR033717">
    <property type="entry name" value="UDPK"/>
</dbReference>
<feature type="binding site" evidence="17">
    <location>
        <position position="27"/>
    </location>
    <ligand>
        <name>ATP</name>
        <dbReference type="ChEBI" id="CHEBI:30616"/>
    </ligand>
</feature>
<evidence type="ECO:0000256" key="2">
    <source>
        <dbReference type="ARBA" id="ARBA00005967"/>
    </source>
</evidence>
<sequence length="120" mass="13080">MALKFIKGRLKGMKYSFQGGIHLLKTEASIQVQFGIFVLVTIAGFFFKISNYEWIAQFLCVGLVMTAEGLNTAIEGVADFIHPDYHEKIGRIKDVAAGAVGIAALVSVIVAGIIYLPKIF</sequence>
<dbReference type="OrthoDB" id="1493837at2"/>
<protein>
    <submittedName>
        <fullName evidence="20">Diacylglycerol kinase family protein</fullName>
    </submittedName>
</protein>
<comment type="subcellular location">
    <subcellularLocation>
        <location evidence="1">Cell membrane</location>
        <topology evidence="1">Multi-pass membrane protein</topology>
    </subcellularLocation>
</comment>
<comment type="similarity">
    <text evidence="2">Belongs to the bacterial diacylglycerol kinase family.</text>
</comment>
<comment type="caution">
    <text evidence="20">The sequence shown here is derived from an EMBL/GenBank/DDBJ whole genome shotgun (WGS) entry which is preliminary data.</text>
</comment>
<evidence type="ECO:0000256" key="10">
    <source>
        <dbReference type="ARBA" id="ARBA00022989"/>
    </source>
</evidence>
<evidence type="ECO:0000256" key="3">
    <source>
        <dbReference type="ARBA" id="ARBA00022475"/>
    </source>
</evidence>
<evidence type="ECO:0000256" key="13">
    <source>
        <dbReference type="ARBA" id="ARBA00023209"/>
    </source>
</evidence>
<feature type="binding site" evidence="17">
    <location>
        <position position="75"/>
    </location>
    <ligand>
        <name>ATP</name>
        <dbReference type="ChEBI" id="CHEBI:30616"/>
    </ligand>
</feature>
<dbReference type="RefSeq" id="WP_121917758.1">
    <property type="nucleotide sequence ID" value="NZ_REFV01000010.1"/>
</dbReference>
<dbReference type="Proteomes" id="UP000281985">
    <property type="component" value="Unassembled WGS sequence"/>
</dbReference>
<keyword evidence="7 17" id="KW-0547">Nucleotide-binding</keyword>
<name>A0A3M0FY71_9FLAO</name>
<dbReference type="Gene3D" id="1.10.287.3610">
    <property type="match status" value="1"/>
</dbReference>
<reference evidence="20 21" key="1">
    <citation type="submission" date="2018-10" db="EMBL/GenBank/DDBJ databases">
        <title>Dokdonia luteus sp. nov., isolated from sea water.</title>
        <authorList>
            <person name="Zhou L.Y."/>
            <person name="Du Z.J."/>
        </authorList>
    </citation>
    <scope>NUCLEOTIDE SEQUENCE [LARGE SCALE GENOMIC DNA]</scope>
    <source>
        <strain evidence="20 21">SH27</strain>
    </source>
</reference>
<comment type="cofactor">
    <cofactor evidence="18">
        <name>Mg(2+)</name>
        <dbReference type="ChEBI" id="CHEBI:18420"/>
    </cofactor>
    <text evidence="18">Mn(2+), Zn(2+), Cd(2+) and Co(2+) support activity to lesser extents.</text>
</comment>
<feature type="binding site" evidence="17">
    <location>
        <begin position="93"/>
        <end position="94"/>
    </location>
    <ligand>
        <name>ATP</name>
        <dbReference type="ChEBI" id="CHEBI:30616"/>
    </ligand>
</feature>
<evidence type="ECO:0000256" key="19">
    <source>
        <dbReference type="SAM" id="Phobius"/>
    </source>
</evidence>
<dbReference type="EMBL" id="REFV01000010">
    <property type="protein sequence ID" value="RMB57651.1"/>
    <property type="molecule type" value="Genomic_DNA"/>
</dbReference>
<keyword evidence="6 19" id="KW-0812">Transmembrane</keyword>
<keyword evidence="11" id="KW-0443">Lipid metabolism</keyword>
<evidence type="ECO:0000256" key="15">
    <source>
        <dbReference type="PIRSR" id="PIRSR600829-1"/>
    </source>
</evidence>
<feature type="binding site" evidence="18">
    <location>
        <position position="27"/>
    </location>
    <ligand>
        <name>a divalent metal cation</name>
        <dbReference type="ChEBI" id="CHEBI:60240"/>
    </ligand>
</feature>
<dbReference type="InterPro" id="IPR036945">
    <property type="entry name" value="DAGK_sf"/>
</dbReference>
<keyword evidence="13" id="KW-0594">Phospholipid biosynthesis</keyword>
<dbReference type="PANTHER" id="PTHR34299:SF1">
    <property type="entry name" value="DIACYLGLYCEROL KINASE"/>
    <property type="match status" value="1"/>
</dbReference>